<dbReference type="PANTHER" id="PTHR43243:SF105">
    <property type="entry name" value="CATIONIC AMINO ACID TRANSPORTER C-TERMINAL DOMAIN-CONTAINING PROTEIN"/>
    <property type="match status" value="1"/>
</dbReference>
<feature type="transmembrane region" description="Helical" evidence="5">
    <location>
        <begin position="247"/>
        <end position="266"/>
    </location>
</feature>
<evidence type="ECO:0000256" key="1">
    <source>
        <dbReference type="ARBA" id="ARBA00004141"/>
    </source>
</evidence>
<reference evidence="7" key="1">
    <citation type="submission" date="2021-02" db="EMBL/GenBank/DDBJ databases">
        <authorList>
            <person name="Nowell W R."/>
        </authorList>
    </citation>
    <scope>NUCLEOTIDE SEQUENCE</scope>
</reference>
<feature type="transmembrane region" description="Helical" evidence="5">
    <location>
        <begin position="63"/>
        <end position="84"/>
    </location>
</feature>
<accession>A0A8S2PU04</accession>
<name>A0A8S2PU04_9BILA</name>
<keyword evidence="3 5" id="KW-1133">Transmembrane helix</keyword>
<dbReference type="GO" id="GO:0015171">
    <property type="term" value="F:amino acid transmembrane transporter activity"/>
    <property type="evidence" value="ECO:0007669"/>
    <property type="project" value="TreeGrafter"/>
</dbReference>
<dbReference type="Gene3D" id="1.20.1740.10">
    <property type="entry name" value="Amino acid/polyamine transporter I"/>
    <property type="match status" value="1"/>
</dbReference>
<dbReference type="Proteomes" id="UP000682733">
    <property type="component" value="Unassembled WGS sequence"/>
</dbReference>
<dbReference type="InterPro" id="IPR002293">
    <property type="entry name" value="AA/rel_permease1"/>
</dbReference>
<keyword evidence="2 5" id="KW-0812">Transmembrane</keyword>
<evidence type="ECO:0000313" key="8">
    <source>
        <dbReference type="Proteomes" id="UP000682733"/>
    </source>
</evidence>
<evidence type="ECO:0000256" key="2">
    <source>
        <dbReference type="ARBA" id="ARBA00022692"/>
    </source>
</evidence>
<dbReference type="PANTHER" id="PTHR43243">
    <property type="entry name" value="INNER MEMBRANE TRANSPORTER YGJI-RELATED"/>
    <property type="match status" value="1"/>
</dbReference>
<comment type="caution">
    <text evidence="7">The sequence shown here is derived from an EMBL/GenBank/DDBJ whole genome shotgun (WGS) entry which is preliminary data.</text>
</comment>
<feature type="transmembrane region" description="Helical" evidence="5">
    <location>
        <begin position="35"/>
        <end position="56"/>
    </location>
</feature>
<dbReference type="Pfam" id="PF13520">
    <property type="entry name" value="AA_permease_2"/>
    <property type="match status" value="2"/>
</dbReference>
<gene>
    <name evidence="6" type="ORF">OVA965_LOCUS26847</name>
    <name evidence="7" type="ORF">TMI583_LOCUS27589</name>
</gene>
<evidence type="ECO:0000313" key="7">
    <source>
        <dbReference type="EMBL" id="CAF4069980.1"/>
    </source>
</evidence>
<evidence type="ECO:0000256" key="5">
    <source>
        <dbReference type="SAM" id="Phobius"/>
    </source>
</evidence>
<dbReference type="AlphaFoldDB" id="A0A8S2PU04"/>
<organism evidence="7 8">
    <name type="scientific">Didymodactylos carnosus</name>
    <dbReference type="NCBI Taxonomy" id="1234261"/>
    <lineage>
        <taxon>Eukaryota</taxon>
        <taxon>Metazoa</taxon>
        <taxon>Spiralia</taxon>
        <taxon>Gnathifera</taxon>
        <taxon>Rotifera</taxon>
        <taxon>Eurotatoria</taxon>
        <taxon>Bdelloidea</taxon>
        <taxon>Philodinida</taxon>
        <taxon>Philodinidae</taxon>
        <taxon>Didymodactylos</taxon>
    </lineage>
</organism>
<proteinExistence type="predicted"/>
<comment type="subcellular location">
    <subcellularLocation>
        <location evidence="1">Membrane</location>
        <topology evidence="1">Multi-pass membrane protein</topology>
    </subcellularLocation>
</comment>
<dbReference type="EMBL" id="CAJOBA010038977">
    <property type="protein sequence ID" value="CAF4069980.1"/>
    <property type="molecule type" value="Genomic_DNA"/>
</dbReference>
<evidence type="ECO:0000256" key="4">
    <source>
        <dbReference type="ARBA" id="ARBA00023136"/>
    </source>
</evidence>
<evidence type="ECO:0008006" key="9">
    <source>
        <dbReference type="Google" id="ProtNLM"/>
    </source>
</evidence>
<evidence type="ECO:0000256" key="3">
    <source>
        <dbReference type="ARBA" id="ARBA00022989"/>
    </source>
</evidence>
<sequence>IGWTMILEYVISAASAARSFSSYFDSMINYSIRDIFGIFDPLSFTLCLLLTIVLVIGVRESSILNAILTVINLLVTLLVIVVGLTKVDIHNWNIKPNEIHPINNGTIISVNVGKGGFFPYGISGMLSGAATCFYAFIGFDILATTGYFSLLLSNRVCYYHLFVYCTTSIVITLMVPYFLLDKNAALSQAFLYAGYPVFSYIVSVGALLSVFGCLLVILIALPRLIYSMACDGLIFRSISYIQPKLQTPLIATIIGGLLAGLVAFIFDLSILIEMTTIGTLMAYTLVSITVLFLRYKSSHTIDEPTIQMNIVRELFLPLQSYPTVRSQRIMQYSLVVFGIIQAFV</sequence>
<feature type="transmembrane region" description="Helical" evidence="5">
    <location>
        <begin position="158"/>
        <end position="180"/>
    </location>
</feature>
<dbReference type="GO" id="GO:0005886">
    <property type="term" value="C:plasma membrane"/>
    <property type="evidence" value="ECO:0007669"/>
    <property type="project" value="TreeGrafter"/>
</dbReference>
<keyword evidence="4 5" id="KW-0472">Membrane</keyword>
<dbReference type="PIRSF" id="PIRSF006060">
    <property type="entry name" value="AA_transporter"/>
    <property type="match status" value="1"/>
</dbReference>
<dbReference type="EMBL" id="CAJNOK010017419">
    <property type="protein sequence ID" value="CAF1263600.1"/>
    <property type="molecule type" value="Genomic_DNA"/>
</dbReference>
<dbReference type="Proteomes" id="UP000677228">
    <property type="component" value="Unassembled WGS sequence"/>
</dbReference>
<feature type="non-terminal residue" evidence="7">
    <location>
        <position position="1"/>
    </location>
</feature>
<protein>
    <recommendedName>
        <fullName evidence="9">Amino acid permease/ SLC12A domain-containing protein</fullName>
    </recommendedName>
</protein>
<feature type="transmembrane region" description="Helical" evidence="5">
    <location>
        <begin position="200"/>
        <end position="226"/>
    </location>
</feature>
<feature type="transmembrane region" description="Helical" evidence="5">
    <location>
        <begin position="272"/>
        <end position="293"/>
    </location>
</feature>
<evidence type="ECO:0000313" key="6">
    <source>
        <dbReference type="EMBL" id="CAF1263600.1"/>
    </source>
</evidence>